<organism evidence="1 2">
    <name type="scientific">Gossypium davidsonii</name>
    <name type="common">Davidson's cotton</name>
    <name type="synonym">Gossypium klotzschianum subsp. davidsonii</name>
    <dbReference type="NCBI Taxonomy" id="34287"/>
    <lineage>
        <taxon>Eukaryota</taxon>
        <taxon>Viridiplantae</taxon>
        <taxon>Streptophyta</taxon>
        <taxon>Embryophyta</taxon>
        <taxon>Tracheophyta</taxon>
        <taxon>Spermatophyta</taxon>
        <taxon>Magnoliopsida</taxon>
        <taxon>eudicotyledons</taxon>
        <taxon>Gunneridae</taxon>
        <taxon>Pentapetalae</taxon>
        <taxon>rosids</taxon>
        <taxon>malvids</taxon>
        <taxon>Malvales</taxon>
        <taxon>Malvaceae</taxon>
        <taxon>Malvoideae</taxon>
        <taxon>Gossypium</taxon>
    </lineage>
</organism>
<protein>
    <submittedName>
        <fullName evidence="1">Uncharacterized protein</fullName>
    </submittedName>
</protein>
<keyword evidence="2" id="KW-1185">Reference proteome</keyword>
<sequence>MLQKHIHRLLLVVIKAFCDNPLLHMVLS</sequence>
<accession>A0A7J8THM2</accession>
<name>A0A7J8THM2_GOSDV</name>
<proteinExistence type="predicted"/>
<evidence type="ECO:0000313" key="1">
    <source>
        <dbReference type="EMBL" id="MBA0637621.1"/>
    </source>
</evidence>
<evidence type="ECO:0000313" key="2">
    <source>
        <dbReference type="Proteomes" id="UP000593561"/>
    </source>
</evidence>
<comment type="caution">
    <text evidence="1">The sequence shown here is derived from an EMBL/GenBank/DDBJ whole genome shotgun (WGS) entry which is preliminary data.</text>
</comment>
<gene>
    <name evidence="1" type="ORF">Godav_022084</name>
</gene>
<dbReference type="EMBL" id="JABFAC010248803">
    <property type="protein sequence ID" value="MBA0637621.1"/>
    <property type="molecule type" value="Genomic_DNA"/>
</dbReference>
<reference evidence="1 2" key="1">
    <citation type="journal article" date="2019" name="Genome Biol. Evol.">
        <title>Insights into the evolution of the New World diploid cottons (Gossypium, subgenus Houzingenia) based on genome sequencing.</title>
        <authorList>
            <person name="Grover C.E."/>
            <person name="Arick M.A. 2nd"/>
            <person name="Thrash A."/>
            <person name="Conover J.L."/>
            <person name="Sanders W.S."/>
            <person name="Peterson D.G."/>
            <person name="Frelichowski J.E."/>
            <person name="Scheffler J.A."/>
            <person name="Scheffler B.E."/>
            <person name="Wendel J.F."/>
        </authorList>
    </citation>
    <scope>NUCLEOTIDE SEQUENCE [LARGE SCALE GENOMIC DNA]</scope>
    <source>
        <strain evidence="1">27</strain>
        <tissue evidence="1">Leaf</tissue>
    </source>
</reference>
<dbReference type="AlphaFoldDB" id="A0A7J8THM2"/>
<dbReference type="Proteomes" id="UP000593561">
    <property type="component" value="Unassembled WGS sequence"/>
</dbReference>